<dbReference type="EMBL" id="KN881359">
    <property type="protein sequence ID" value="KIY60686.1"/>
    <property type="molecule type" value="Genomic_DNA"/>
</dbReference>
<accession>A0A0D7ATS3</accession>
<protein>
    <submittedName>
        <fullName evidence="2">Uncharacterized protein</fullName>
    </submittedName>
</protein>
<feature type="region of interest" description="Disordered" evidence="1">
    <location>
        <begin position="54"/>
        <end position="92"/>
    </location>
</feature>
<proteinExistence type="predicted"/>
<dbReference type="Proteomes" id="UP000054007">
    <property type="component" value="Unassembled WGS sequence"/>
</dbReference>
<keyword evidence="3" id="KW-1185">Reference proteome</keyword>
<name>A0A0D7ATS3_9AGAR</name>
<evidence type="ECO:0000256" key="1">
    <source>
        <dbReference type="SAM" id="MobiDB-lite"/>
    </source>
</evidence>
<organism evidence="2 3">
    <name type="scientific">Cylindrobasidium torrendii FP15055 ss-10</name>
    <dbReference type="NCBI Taxonomy" id="1314674"/>
    <lineage>
        <taxon>Eukaryota</taxon>
        <taxon>Fungi</taxon>
        <taxon>Dikarya</taxon>
        <taxon>Basidiomycota</taxon>
        <taxon>Agaricomycotina</taxon>
        <taxon>Agaricomycetes</taxon>
        <taxon>Agaricomycetidae</taxon>
        <taxon>Agaricales</taxon>
        <taxon>Marasmiineae</taxon>
        <taxon>Physalacriaceae</taxon>
        <taxon>Cylindrobasidium</taxon>
    </lineage>
</organism>
<feature type="non-terminal residue" evidence="2">
    <location>
        <position position="1"/>
    </location>
</feature>
<sequence>PMFPGSRLPLAGESALGGFDDQDLADVKPWTKMGSSATTLVSAGTPAAIPRTASAKVAQAKASRTPVNKPSARKKKASPPGQTPTSPAIKRKDSFEDFNFGPYYDNLSANCAHASTPSIAGDSTSSDSDCLPAFLAKSTIRPPFLRRGTVQECIQLVLLRNMYKVIQRDRIYTLVYKRFSDKKGKIGSAAILFVGQFMDKIPHAKRKEVALWYTRTDGPALYSSPVPEGSPFPNDPAAYALLPKLRGLGESELFTKMWKKVILDILKTSSGPWGHELRGAFTMVCVALIRAFEAWTADGTFAMPQAFSRDNYANAFNMAAITAASMAGLASTPRLAPSQRHSFPIYIPSSSPAPDDED</sequence>
<evidence type="ECO:0000313" key="3">
    <source>
        <dbReference type="Proteomes" id="UP000054007"/>
    </source>
</evidence>
<gene>
    <name evidence="2" type="ORF">CYLTODRAFT_415975</name>
</gene>
<evidence type="ECO:0000313" key="2">
    <source>
        <dbReference type="EMBL" id="KIY60686.1"/>
    </source>
</evidence>
<feature type="region of interest" description="Disordered" evidence="1">
    <location>
        <begin position="1"/>
        <end position="21"/>
    </location>
</feature>
<reference evidence="2 3" key="1">
    <citation type="journal article" date="2015" name="Fungal Genet. Biol.">
        <title>Evolution of novel wood decay mechanisms in Agaricales revealed by the genome sequences of Fistulina hepatica and Cylindrobasidium torrendii.</title>
        <authorList>
            <person name="Floudas D."/>
            <person name="Held B.W."/>
            <person name="Riley R."/>
            <person name="Nagy L.G."/>
            <person name="Koehler G."/>
            <person name="Ransdell A.S."/>
            <person name="Younus H."/>
            <person name="Chow J."/>
            <person name="Chiniquy J."/>
            <person name="Lipzen A."/>
            <person name="Tritt A."/>
            <person name="Sun H."/>
            <person name="Haridas S."/>
            <person name="LaButti K."/>
            <person name="Ohm R.A."/>
            <person name="Kues U."/>
            <person name="Blanchette R.A."/>
            <person name="Grigoriev I.V."/>
            <person name="Minto R.E."/>
            <person name="Hibbett D.S."/>
        </authorList>
    </citation>
    <scope>NUCLEOTIDE SEQUENCE [LARGE SCALE GENOMIC DNA]</scope>
    <source>
        <strain evidence="2 3">FP15055 ss-10</strain>
    </source>
</reference>
<dbReference type="AlphaFoldDB" id="A0A0D7ATS3"/>